<dbReference type="Proteomes" id="UP000036406">
    <property type="component" value="Chromosome"/>
</dbReference>
<dbReference type="PROSITE" id="PS00394">
    <property type="entry name" value="DNA_PHOTOLYASES_1_1"/>
    <property type="match status" value="1"/>
</dbReference>
<dbReference type="Pfam" id="PF03441">
    <property type="entry name" value="FAD_binding_7"/>
    <property type="match status" value="1"/>
</dbReference>
<protein>
    <submittedName>
        <fullName evidence="9">FAD-binding protein</fullName>
    </submittedName>
</protein>
<dbReference type="EMBL" id="CP011494">
    <property type="protein sequence ID" value="AKO51491.1"/>
    <property type="molecule type" value="Genomic_DNA"/>
</dbReference>
<organism evidence="9 10">
    <name type="scientific">Marinobacter psychrophilus</name>
    <dbReference type="NCBI Taxonomy" id="330734"/>
    <lineage>
        <taxon>Bacteria</taxon>
        <taxon>Pseudomonadati</taxon>
        <taxon>Pseudomonadota</taxon>
        <taxon>Gammaproteobacteria</taxon>
        <taxon>Pseudomonadales</taxon>
        <taxon>Marinobacteraceae</taxon>
        <taxon>Marinobacter</taxon>
    </lineage>
</organism>
<dbReference type="GO" id="GO:0006139">
    <property type="term" value="P:nucleobase-containing compound metabolic process"/>
    <property type="evidence" value="ECO:0007669"/>
    <property type="project" value="UniProtKB-ARBA"/>
</dbReference>
<evidence type="ECO:0000256" key="7">
    <source>
        <dbReference type="RuleBase" id="RU004182"/>
    </source>
</evidence>
<dbReference type="PANTHER" id="PTHR11455">
    <property type="entry name" value="CRYPTOCHROME"/>
    <property type="match status" value="1"/>
</dbReference>
<dbReference type="PATRIC" id="fig|330734.3.peg.637"/>
<dbReference type="STRING" id="330734.ABA45_02850"/>
<dbReference type="SUPFAM" id="SSF52425">
    <property type="entry name" value="Cryptochrome/photolyase, N-terminal domain"/>
    <property type="match status" value="1"/>
</dbReference>
<dbReference type="GO" id="GO:0071949">
    <property type="term" value="F:FAD binding"/>
    <property type="evidence" value="ECO:0007669"/>
    <property type="project" value="TreeGrafter"/>
</dbReference>
<feature type="binding site" evidence="6">
    <location>
        <begin position="234"/>
        <end position="240"/>
    </location>
    <ligand>
        <name>FAD</name>
        <dbReference type="ChEBI" id="CHEBI:57692"/>
    </ligand>
</feature>
<comment type="similarity">
    <text evidence="2">Belongs to the DNA photolyase class-1 family.</text>
</comment>
<reference evidence="9 10" key="1">
    <citation type="submission" date="2015-05" db="EMBL/GenBank/DDBJ databases">
        <title>Complete genome of Marinobacter psychrophilus strain 20041T isolated from sea-ice of the Canadian Basin.</title>
        <authorList>
            <person name="Song L."/>
            <person name="Ren L."/>
            <person name="Yu Y."/>
            <person name="Wang X."/>
        </authorList>
    </citation>
    <scope>NUCLEOTIDE SEQUENCE [LARGE SCALE GENOMIC DNA]</scope>
    <source>
        <strain evidence="9 10">20041</strain>
    </source>
</reference>
<evidence type="ECO:0000256" key="5">
    <source>
        <dbReference type="ARBA" id="ARBA00022991"/>
    </source>
</evidence>
<dbReference type="Gene3D" id="1.10.579.10">
    <property type="entry name" value="DNA Cyclobutane Dipyrimidine Photolyase, subunit A, domain 3"/>
    <property type="match status" value="1"/>
</dbReference>
<dbReference type="PRINTS" id="PR00147">
    <property type="entry name" value="DNAPHOTLYASE"/>
</dbReference>
<dbReference type="Gene3D" id="1.25.40.80">
    <property type="match status" value="1"/>
</dbReference>
<proteinExistence type="inferred from homology"/>
<comment type="cofactor">
    <cofactor evidence="6">
        <name>FAD</name>
        <dbReference type="ChEBI" id="CHEBI:57692"/>
    </cofactor>
    <text evidence="6">Binds 1 FAD per subunit.</text>
</comment>
<sequence length="506" mass="58869">MRNTHDMTPQQALINVVWFKRDLRLTDHSPLHVACQSGLPILLLYVVEPSQRQNPHLSLRHWRFIIESISDMNNQLKRAGCEAGVTLVHGECVEALEQLQQHHRIHTLFSHEETGDASTFERDQKITHWCQQQGAHWQEFATNAVIRGAFNRDGWDRHWQQVIGAPQQNADLRQLRVIRLTALPDWQPPHEWQRPDSQFQAGGELAANQWMDSFFNARGQFYSGSVSSPIASRTHCSRLSPYFAFGNLSLRQAYQTYRANRQTPGWDRSLRAFASRLHWHCHFIQKFESECAMEQRPVNRGYLAYPYRTDDGVNADLAAWQDGRTGYPLVDACMRCLHATGYINFRMRAMLVSFLCHLLNIDWRRGVHHLARLFLDYEPGIHYSQFQMQAGVTGINTIRIYNPVLQSQEQDPKGTFIRQWVPELAELPDTLLHKPWLLTPMEEQMFGLHIGDHYPAPLFELAPASAAARDRLWDWRSRPDVKQEAERVLQRHVNAPGSNNFHQRRR</sequence>
<dbReference type="InterPro" id="IPR036134">
    <property type="entry name" value="Crypto/Photolyase_FAD-like_sf"/>
</dbReference>
<keyword evidence="4 6" id="KW-0274">FAD</keyword>
<dbReference type="Pfam" id="PF00875">
    <property type="entry name" value="DNA_photolyase"/>
    <property type="match status" value="1"/>
</dbReference>
<keyword evidence="3 6" id="KW-0285">Flavoprotein</keyword>
<dbReference type="Gene3D" id="3.40.50.620">
    <property type="entry name" value="HUPs"/>
    <property type="match status" value="1"/>
</dbReference>
<dbReference type="PROSITE" id="PS51645">
    <property type="entry name" value="PHR_CRY_ALPHA_BETA"/>
    <property type="match status" value="1"/>
</dbReference>
<feature type="binding site" evidence="6">
    <location>
        <position position="273"/>
    </location>
    <ligand>
        <name>FAD</name>
        <dbReference type="ChEBI" id="CHEBI:57692"/>
    </ligand>
</feature>
<dbReference type="InterPro" id="IPR018394">
    <property type="entry name" value="DNA_photolyase_1_CS_C"/>
</dbReference>
<evidence type="ECO:0000259" key="8">
    <source>
        <dbReference type="PROSITE" id="PS51645"/>
    </source>
</evidence>
<evidence type="ECO:0000313" key="10">
    <source>
        <dbReference type="Proteomes" id="UP000036406"/>
    </source>
</evidence>
<evidence type="ECO:0000256" key="6">
    <source>
        <dbReference type="PIRSR" id="PIRSR602081-1"/>
    </source>
</evidence>
<dbReference type="InterPro" id="IPR002081">
    <property type="entry name" value="Cryptochrome/DNA_photolyase_1"/>
</dbReference>
<evidence type="ECO:0000256" key="2">
    <source>
        <dbReference type="ARBA" id="ARBA00005862"/>
    </source>
</evidence>
<dbReference type="PANTHER" id="PTHR11455:SF9">
    <property type="entry name" value="CRYPTOCHROME CIRCADIAN CLOCK 5 ISOFORM X1"/>
    <property type="match status" value="1"/>
</dbReference>
<dbReference type="InterPro" id="IPR036155">
    <property type="entry name" value="Crypto/Photolyase_N_sf"/>
</dbReference>
<comment type="cofactor">
    <cofactor evidence="1">
        <name>(6R)-5,10-methylene-5,6,7,8-tetrahydrofolate</name>
        <dbReference type="ChEBI" id="CHEBI:15636"/>
    </cofactor>
</comment>
<evidence type="ECO:0000256" key="1">
    <source>
        <dbReference type="ARBA" id="ARBA00001932"/>
    </source>
</evidence>
<comment type="similarity">
    <text evidence="7">Belongs to the DNA photolyase family.</text>
</comment>
<dbReference type="SUPFAM" id="SSF48173">
    <property type="entry name" value="Cryptochrome/photolyase FAD-binding domain"/>
    <property type="match status" value="1"/>
</dbReference>
<evidence type="ECO:0000256" key="3">
    <source>
        <dbReference type="ARBA" id="ARBA00022630"/>
    </source>
</evidence>
<dbReference type="InterPro" id="IPR006050">
    <property type="entry name" value="DNA_photolyase_N"/>
</dbReference>
<dbReference type="InterPro" id="IPR005101">
    <property type="entry name" value="Cryptochr/Photolyase_FAD-bd"/>
</dbReference>
<keyword evidence="5 7" id="KW-0157">Chromophore</keyword>
<accession>A0A0H4HXU2</accession>
<evidence type="ECO:0000313" key="9">
    <source>
        <dbReference type="EMBL" id="AKO51491.1"/>
    </source>
</evidence>
<dbReference type="GO" id="GO:0009416">
    <property type="term" value="P:response to light stimulus"/>
    <property type="evidence" value="ECO:0007669"/>
    <property type="project" value="TreeGrafter"/>
</dbReference>
<keyword evidence="10" id="KW-1185">Reference proteome</keyword>
<evidence type="ECO:0000256" key="4">
    <source>
        <dbReference type="ARBA" id="ARBA00022827"/>
    </source>
</evidence>
<dbReference type="GO" id="GO:0006950">
    <property type="term" value="P:response to stress"/>
    <property type="evidence" value="ECO:0007669"/>
    <property type="project" value="UniProtKB-ARBA"/>
</dbReference>
<feature type="binding site" evidence="6">
    <location>
        <position position="222"/>
    </location>
    <ligand>
        <name>FAD</name>
        <dbReference type="ChEBI" id="CHEBI:57692"/>
    </ligand>
</feature>
<dbReference type="InterPro" id="IPR014729">
    <property type="entry name" value="Rossmann-like_a/b/a_fold"/>
</dbReference>
<dbReference type="GO" id="GO:0003677">
    <property type="term" value="F:DNA binding"/>
    <property type="evidence" value="ECO:0007669"/>
    <property type="project" value="TreeGrafter"/>
</dbReference>
<gene>
    <name evidence="9" type="ORF">ABA45_02850</name>
</gene>
<feature type="domain" description="Photolyase/cryptochrome alpha/beta" evidence="8">
    <location>
        <begin position="13"/>
        <end position="145"/>
    </location>
</feature>
<dbReference type="KEGG" id="mpq:ABA45_02850"/>
<dbReference type="AlphaFoldDB" id="A0A0H4HXU2"/>
<name>A0A0H4HXU2_9GAMM</name>
<dbReference type="GO" id="GO:0003904">
    <property type="term" value="F:deoxyribodipyrimidine photo-lyase activity"/>
    <property type="evidence" value="ECO:0007669"/>
    <property type="project" value="TreeGrafter"/>
</dbReference>